<evidence type="ECO:0000313" key="2">
    <source>
        <dbReference type="Proteomes" id="UP000438106"/>
    </source>
</evidence>
<dbReference type="RefSeq" id="WP_157290591.1">
    <property type="nucleotide sequence ID" value="NZ_WQRF01000003.1"/>
</dbReference>
<dbReference type="AlphaFoldDB" id="A0A7X3FS41"/>
<comment type="caution">
    <text evidence="1">The sequence shown here is derived from an EMBL/GenBank/DDBJ whole genome shotgun (WGS) entry which is preliminary data.</text>
</comment>
<keyword evidence="2" id="KW-1185">Reference proteome</keyword>
<protein>
    <submittedName>
        <fullName evidence="1">Uncharacterized protein</fullName>
    </submittedName>
</protein>
<gene>
    <name evidence="1" type="ORF">GO014_12235</name>
</gene>
<organism evidence="1 2">
    <name type="scientific">Devosia marina</name>
    <dbReference type="NCBI Taxonomy" id="2683198"/>
    <lineage>
        <taxon>Bacteria</taxon>
        <taxon>Pseudomonadati</taxon>
        <taxon>Pseudomonadota</taxon>
        <taxon>Alphaproteobacteria</taxon>
        <taxon>Hyphomicrobiales</taxon>
        <taxon>Devosiaceae</taxon>
        <taxon>Devosia</taxon>
    </lineage>
</organism>
<sequence length="102" mass="11276">MTRLRETHTIHWRGITIEVRYEERWLGADGPFSTAHLELESIAPARAPLPVTETGYRSHFTPAAVIAAAGGAVAFATAWLEREAGAQAWKAQEEAARQMTLF</sequence>
<accession>A0A7X3FS41</accession>
<name>A0A7X3FS41_9HYPH</name>
<reference evidence="1 2" key="1">
    <citation type="submission" date="2019-12" db="EMBL/GenBank/DDBJ databases">
        <title>Devosia maris sp. nov., isolated from the deep seawater.</title>
        <authorList>
            <person name="Liu Y."/>
        </authorList>
    </citation>
    <scope>NUCLEOTIDE SEQUENCE [LARGE SCALE GENOMIC DNA]</scope>
    <source>
        <strain evidence="1 2">L53-10-65</strain>
    </source>
</reference>
<dbReference type="EMBL" id="WQRF01000003">
    <property type="protein sequence ID" value="MVS99792.1"/>
    <property type="molecule type" value="Genomic_DNA"/>
</dbReference>
<dbReference type="Proteomes" id="UP000438106">
    <property type="component" value="Unassembled WGS sequence"/>
</dbReference>
<proteinExistence type="predicted"/>
<evidence type="ECO:0000313" key="1">
    <source>
        <dbReference type="EMBL" id="MVS99792.1"/>
    </source>
</evidence>